<feature type="transmembrane region" description="Helical" evidence="2">
    <location>
        <begin position="62"/>
        <end position="81"/>
    </location>
</feature>
<dbReference type="EMBL" id="PVZC01000001">
    <property type="protein sequence ID" value="PRY01452.1"/>
    <property type="molecule type" value="Genomic_DNA"/>
</dbReference>
<feature type="compositionally biased region" description="Low complexity" evidence="1">
    <location>
        <begin position="158"/>
        <end position="169"/>
    </location>
</feature>
<keyword evidence="2" id="KW-0812">Transmembrane</keyword>
<feature type="region of interest" description="Disordered" evidence="1">
    <location>
        <begin position="130"/>
        <end position="551"/>
    </location>
</feature>
<organism evidence="3 4">
    <name type="scientific">Allonocardiopsis opalescens</name>
    <dbReference type="NCBI Taxonomy" id="1144618"/>
    <lineage>
        <taxon>Bacteria</taxon>
        <taxon>Bacillati</taxon>
        <taxon>Actinomycetota</taxon>
        <taxon>Actinomycetes</taxon>
        <taxon>Streptosporangiales</taxon>
        <taxon>Allonocardiopsis</taxon>
    </lineage>
</organism>
<evidence type="ECO:0000256" key="1">
    <source>
        <dbReference type="SAM" id="MobiDB-lite"/>
    </source>
</evidence>
<gene>
    <name evidence="3" type="ORF">CLV72_10134</name>
</gene>
<comment type="caution">
    <text evidence="3">The sequence shown here is derived from an EMBL/GenBank/DDBJ whole genome shotgun (WGS) entry which is preliminary data.</text>
</comment>
<feature type="compositionally biased region" description="Low complexity" evidence="1">
    <location>
        <begin position="296"/>
        <end position="312"/>
    </location>
</feature>
<protein>
    <submittedName>
        <fullName evidence="3">Uncharacterized protein</fullName>
    </submittedName>
</protein>
<evidence type="ECO:0000313" key="3">
    <source>
        <dbReference type="EMBL" id="PRY01452.1"/>
    </source>
</evidence>
<feature type="transmembrane region" description="Helical" evidence="2">
    <location>
        <begin position="38"/>
        <end position="55"/>
    </location>
</feature>
<feature type="compositionally biased region" description="Pro residues" evidence="1">
    <location>
        <begin position="344"/>
        <end position="353"/>
    </location>
</feature>
<dbReference type="Proteomes" id="UP000237846">
    <property type="component" value="Unassembled WGS sequence"/>
</dbReference>
<feature type="compositionally biased region" description="Low complexity" evidence="1">
    <location>
        <begin position="354"/>
        <end position="381"/>
    </location>
</feature>
<keyword evidence="2" id="KW-0472">Membrane</keyword>
<dbReference type="AlphaFoldDB" id="A0A2T0QC20"/>
<feature type="compositionally biased region" description="Basic and acidic residues" evidence="1">
    <location>
        <begin position="535"/>
        <end position="551"/>
    </location>
</feature>
<keyword evidence="2" id="KW-1133">Transmembrane helix</keyword>
<evidence type="ECO:0000313" key="4">
    <source>
        <dbReference type="Proteomes" id="UP000237846"/>
    </source>
</evidence>
<feature type="compositionally biased region" description="Basic and acidic residues" evidence="1">
    <location>
        <begin position="269"/>
        <end position="288"/>
    </location>
</feature>
<dbReference type="OrthoDB" id="3544501at2"/>
<proteinExistence type="predicted"/>
<evidence type="ECO:0000256" key="2">
    <source>
        <dbReference type="SAM" id="Phobius"/>
    </source>
</evidence>
<name>A0A2T0QC20_9ACTN</name>
<reference evidence="3 4" key="1">
    <citation type="submission" date="2018-03" db="EMBL/GenBank/DDBJ databases">
        <title>Genomic Encyclopedia of Archaeal and Bacterial Type Strains, Phase II (KMG-II): from individual species to whole genera.</title>
        <authorList>
            <person name="Goeker M."/>
        </authorList>
    </citation>
    <scope>NUCLEOTIDE SEQUENCE [LARGE SCALE GENOMIC DNA]</scope>
    <source>
        <strain evidence="3 4">DSM 45601</strain>
    </source>
</reference>
<accession>A0A2T0QC20</accession>
<dbReference type="RefSeq" id="WP_106237152.1">
    <property type="nucleotide sequence ID" value="NZ_PVZC01000001.1"/>
</dbReference>
<sequence>MARHLIGALVGPVAAPLIYVIAETPVARVIGGESTGMAVIAVQWALVGVIAGLLAGSRISPLAALLCGIPLLVVGAGWLVATGSFQFLLAYNDLVVSLLPGAVAATPNALGHVVLGAALIASALPPNRWRSAPSTVPQAPAEWQPGPHTGPHTGGHPGFAPSGPQAAAAGPGGQRPVEQAASGPQSPVATGVLPDPWEGAPRQGARDDAADFDPWQRGAAALDPPPEPLPYRPQRYEAPEPPAAAPGAAPAGQRSEYDVSPESAPPAGHRSEYDLTPERPPARHRSEYDLGPEPQPAGAAPGAEPGAPAPAAWDDSTPASGTGAWSGAPAGGEEGWSGAAAAPPESPRPPAPQPSGQGAEAPVGGEPTPAAPAAARTEAAPGTGGEPGWAADPAPRTEPTPPSGQRPGTDPWSEPGGSPAPSWNTPAPDTGSWVRPPGAGPLPGPAAGQAERPAGASGEQPSWRPFQPYGESTPPPRPRGPRAAERPATAYPPDDTPPPTTDSPLQVGRPEWAEADDSGWAPVTEPADEPDAPAEPERKPTTRPDLRRREP</sequence>
<keyword evidence="4" id="KW-1185">Reference proteome</keyword>